<dbReference type="RefSeq" id="WP_232188275.1">
    <property type="nucleotide sequence ID" value="NZ_JAIOAP010000015.1"/>
</dbReference>
<proteinExistence type="predicted"/>
<keyword evidence="1" id="KW-0812">Transmembrane</keyword>
<reference evidence="3 4" key="1">
    <citation type="journal article" date="2023" name="Genome Announc.">
        <title>Pan-Genome Analyses of the Genus Cohnella and Proposal of the Novel Species Cohnella silvisoli sp. nov., Isolated from Forest Soil.</title>
        <authorList>
            <person name="Wang C."/>
            <person name="Mao L."/>
            <person name="Bao G."/>
            <person name="Zhu H."/>
        </authorList>
    </citation>
    <scope>NUCLEOTIDE SEQUENCE [LARGE SCALE GENOMIC DNA]</scope>
    <source>
        <strain evidence="3 4">NL03-T5-1</strain>
    </source>
</reference>
<keyword evidence="1" id="KW-1133">Transmembrane helix</keyword>
<protein>
    <recommendedName>
        <fullName evidence="5">Tissue inhibitor of metalloproteinase</fullName>
    </recommendedName>
</protein>
<dbReference type="Proteomes" id="UP001493487">
    <property type="component" value="Unassembled WGS sequence"/>
</dbReference>
<keyword evidence="4" id="KW-1185">Reference proteome</keyword>
<gene>
    <name evidence="3" type="ORF">QJS35_24515</name>
</gene>
<sequence>MVNKRTLAFSLCFAIILLAGSLLKPQAVHACSCAAPESAEKQVRKELEHKSAIFAGTVVKVTPPRFNIIMSSADLVKVTFKVSRVWKGELGRQAVVYTAMSSASCGIENFQVGTKYIVSAYKDSKPLETNICDLTKPLASAGAELAILGDGYEPTNQALDQVDLSPMSIIVILATIIFGSAIVVKIVRHRRRYRP</sequence>
<name>A0ABV1KZN2_9BACL</name>
<evidence type="ECO:0000313" key="3">
    <source>
        <dbReference type="EMBL" id="MEQ4485554.1"/>
    </source>
</evidence>
<feature type="signal peptide" evidence="2">
    <location>
        <begin position="1"/>
        <end position="30"/>
    </location>
</feature>
<evidence type="ECO:0000256" key="2">
    <source>
        <dbReference type="SAM" id="SignalP"/>
    </source>
</evidence>
<evidence type="ECO:0000256" key="1">
    <source>
        <dbReference type="SAM" id="Phobius"/>
    </source>
</evidence>
<feature type="chain" id="PRO_5046199605" description="Tissue inhibitor of metalloproteinase" evidence="2">
    <location>
        <begin position="31"/>
        <end position="195"/>
    </location>
</feature>
<dbReference type="SUPFAM" id="SSF50242">
    <property type="entry name" value="TIMP-like"/>
    <property type="match status" value="1"/>
</dbReference>
<accession>A0ABV1KZN2</accession>
<evidence type="ECO:0000313" key="4">
    <source>
        <dbReference type="Proteomes" id="UP001493487"/>
    </source>
</evidence>
<dbReference type="Gene3D" id="2.40.50.120">
    <property type="match status" value="1"/>
</dbReference>
<dbReference type="InterPro" id="IPR008993">
    <property type="entry name" value="TIMP-like_OB-fold"/>
</dbReference>
<dbReference type="EMBL" id="JASKHM010000016">
    <property type="protein sequence ID" value="MEQ4485554.1"/>
    <property type="molecule type" value="Genomic_DNA"/>
</dbReference>
<evidence type="ECO:0008006" key="5">
    <source>
        <dbReference type="Google" id="ProtNLM"/>
    </source>
</evidence>
<keyword evidence="1" id="KW-0472">Membrane</keyword>
<feature type="transmembrane region" description="Helical" evidence="1">
    <location>
        <begin position="167"/>
        <end position="187"/>
    </location>
</feature>
<comment type="caution">
    <text evidence="3">The sequence shown here is derived from an EMBL/GenBank/DDBJ whole genome shotgun (WGS) entry which is preliminary data.</text>
</comment>
<keyword evidence="2" id="KW-0732">Signal</keyword>
<organism evidence="3 4">
    <name type="scientific">Cohnella silvisoli</name>
    <dbReference type="NCBI Taxonomy" id="2873699"/>
    <lineage>
        <taxon>Bacteria</taxon>
        <taxon>Bacillati</taxon>
        <taxon>Bacillota</taxon>
        <taxon>Bacilli</taxon>
        <taxon>Bacillales</taxon>
        <taxon>Paenibacillaceae</taxon>
        <taxon>Cohnella</taxon>
    </lineage>
</organism>